<dbReference type="InterPro" id="IPR003593">
    <property type="entry name" value="AAA+_ATPase"/>
</dbReference>
<keyword evidence="7 9" id="KW-0472">Membrane</keyword>
<evidence type="ECO:0000256" key="6">
    <source>
        <dbReference type="ARBA" id="ARBA00022989"/>
    </source>
</evidence>
<evidence type="ECO:0000256" key="8">
    <source>
        <dbReference type="SAM" id="MobiDB-lite"/>
    </source>
</evidence>
<dbReference type="GO" id="GO:0042760">
    <property type="term" value="P:very long-chain fatty acid catabolic process"/>
    <property type="evidence" value="ECO:0007669"/>
    <property type="project" value="TreeGrafter"/>
</dbReference>
<evidence type="ECO:0000256" key="1">
    <source>
        <dbReference type="ARBA" id="ARBA00008575"/>
    </source>
</evidence>
<dbReference type="GO" id="GO:0140359">
    <property type="term" value="F:ABC-type transporter activity"/>
    <property type="evidence" value="ECO:0007669"/>
    <property type="project" value="InterPro"/>
</dbReference>
<dbReference type="GO" id="GO:0005324">
    <property type="term" value="F:long-chain fatty acid transmembrane transporter activity"/>
    <property type="evidence" value="ECO:0007669"/>
    <property type="project" value="TreeGrafter"/>
</dbReference>
<dbReference type="PROSITE" id="PS00211">
    <property type="entry name" value="ABC_TRANSPORTER_1"/>
    <property type="match status" value="1"/>
</dbReference>
<reference evidence="11" key="1">
    <citation type="submission" date="2021-01" db="EMBL/GenBank/DDBJ databases">
        <authorList>
            <person name="Corre E."/>
            <person name="Pelletier E."/>
            <person name="Niang G."/>
            <person name="Scheremetjew M."/>
            <person name="Finn R."/>
            <person name="Kale V."/>
            <person name="Holt S."/>
            <person name="Cochrane G."/>
            <person name="Meng A."/>
            <person name="Brown T."/>
            <person name="Cohen L."/>
        </authorList>
    </citation>
    <scope>NUCLEOTIDE SEQUENCE</scope>
    <source>
        <strain evidence="11">RCC1614</strain>
    </source>
</reference>
<gene>
    <name evidence="11" type="ORF">MPUS1402_LOCUS6203</name>
</gene>
<evidence type="ECO:0000256" key="5">
    <source>
        <dbReference type="ARBA" id="ARBA00022840"/>
    </source>
</evidence>
<feature type="domain" description="ABC transporter" evidence="10">
    <location>
        <begin position="504"/>
        <end position="755"/>
    </location>
</feature>
<proteinExistence type="inferred from homology"/>
<dbReference type="Pfam" id="PF00005">
    <property type="entry name" value="ABC_tran"/>
    <property type="match status" value="1"/>
</dbReference>
<evidence type="ECO:0000313" key="11">
    <source>
        <dbReference type="EMBL" id="CAD8238461.1"/>
    </source>
</evidence>
<evidence type="ECO:0000256" key="2">
    <source>
        <dbReference type="ARBA" id="ARBA00022448"/>
    </source>
</evidence>
<dbReference type="SMART" id="SM00382">
    <property type="entry name" value="AAA"/>
    <property type="match status" value="1"/>
</dbReference>
<feature type="transmembrane region" description="Helical" evidence="9">
    <location>
        <begin position="45"/>
        <end position="68"/>
    </location>
</feature>
<dbReference type="AlphaFoldDB" id="A0A7R9Y0R4"/>
<keyword evidence="5" id="KW-0067">ATP-binding</keyword>
<keyword evidence="6 9" id="KW-1133">Transmembrane helix</keyword>
<evidence type="ECO:0000256" key="9">
    <source>
        <dbReference type="SAM" id="Phobius"/>
    </source>
</evidence>
<dbReference type="Pfam" id="PF06472">
    <property type="entry name" value="ABC_membrane_2"/>
    <property type="match status" value="1"/>
</dbReference>
<dbReference type="GO" id="GO:0005778">
    <property type="term" value="C:peroxisomal membrane"/>
    <property type="evidence" value="ECO:0007669"/>
    <property type="project" value="TreeGrafter"/>
</dbReference>
<dbReference type="Gene3D" id="3.40.50.300">
    <property type="entry name" value="P-loop containing nucleotide triphosphate hydrolases"/>
    <property type="match status" value="1"/>
</dbReference>
<dbReference type="SUPFAM" id="SSF52540">
    <property type="entry name" value="P-loop containing nucleoside triphosphate hydrolases"/>
    <property type="match status" value="1"/>
</dbReference>
<evidence type="ECO:0000256" key="3">
    <source>
        <dbReference type="ARBA" id="ARBA00022692"/>
    </source>
</evidence>
<feature type="region of interest" description="Disordered" evidence="8">
    <location>
        <begin position="94"/>
        <end position="138"/>
    </location>
</feature>
<keyword evidence="3 9" id="KW-0812">Transmembrane</keyword>
<dbReference type="PANTHER" id="PTHR11384">
    <property type="entry name" value="ATP-BINDING CASSETTE, SUB-FAMILY D MEMBER"/>
    <property type="match status" value="1"/>
</dbReference>
<dbReference type="InterPro" id="IPR027417">
    <property type="entry name" value="P-loop_NTPase"/>
</dbReference>
<protein>
    <recommendedName>
        <fullName evidence="10">ABC transporter domain-containing protein</fullName>
    </recommendedName>
</protein>
<organism evidence="11">
    <name type="scientific">Micromonas pusilla</name>
    <name type="common">Picoplanktonic green alga</name>
    <name type="synonym">Chromulina pusilla</name>
    <dbReference type="NCBI Taxonomy" id="38833"/>
    <lineage>
        <taxon>Eukaryota</taxon>
        <taxon>Viridiplantae</taxon>
        <taxon>Chlorophyta</taxon>
        <taxon>Mamiellophyceae</taxon>
        <taxon>Mamiellales</taxon>
        <taxon>Mamiellaceae</taxon>
        <taxon>Micromonas</taxon>
    </lineage>
</organism>
<evidence type="ECO:0000259" key="10">
    <source>
        <dbReference type="PROSITE" id="PS50893"/>
    </source>
</evidence>
<dbReference type="GO" id="GO:0005524">
    <property type="term" value="F:ATP binding"/>
    <property type="evidence" value="ECO:0007669"/>
    <property type="project" value="UniProtKB-KW"/>
</dbReference>
<dbReference type="InterPro" id="IPR003439">
    <property type="entry name" value="ABC_transporter-like_ATP-bd"/>
</dbReference>
<sequence>MGGENAVTGEDVGLVGGLLVVASQLRKYAADGLRTNVNVVKQDRMYLAFLAVSCAGFSSLAANEFIALRGDTRRRALSAIRECATMLDLHKHDKDKDGEAAKDASSSSSAGGGEKKRGGKKGGRGKTAREGSGGGKKEKIGKDFWNELSYLVKVAAPTPTCHFSQLLVGQFALLVMRTLLTVRANKVNTFYLTKAISTASWKFWVRWFFNFSGWMGSAVVVNSGLRYTETLIQIELRAALTRHAHKKYMSANNFYKTAVLRDGGLDNVDQRIVADVDAFSKEAAFLYGHSFKPILEFTLSLTEAAKELGYSRPLALFGAQIFITTVLRQMSPSLGKMVAKEQALEGGFRHTHARLIAHAEEVALLGGSDREIGILDDGLKNMVVTQRWHALQRIRKSVADNVSKFQGLLVGSIFVHVPFMVRAAVSEGERISMFRATEELMLRCGSAFTEVLLLGRNLDELAGYTYRLSQLFRVMDKGVETEKKRAADDRLLITGDDGVDAGGIRFDGVSVGAPEPGGGHRLLVKGLTMTVERGSHLLITGPNGSGKTSLLRVLAGLWAPIEGTVTTPKVADDENKDKAVMMWLPQRPYLLQGSLRDQVVYPRTALADGNLYYHAAKAKAKEEDEKIKQCLRMAGLGKFVDGGVPNVGLATRHLEWNDVLSGGERQRIGFARLFFHAPPFAILDEATSAINPDEEHSLYEHVLAQGTTVVSIAHRLELRKFHHRELQLAGDGGGGWKLLQKKETGHGGEKWVALK</sequence>
<dbReference type="GO" id="GO:0016887">
    <property type="term" value="F:ATP hydrolysis activity"/>
    <property type="evidence" value="ECO:0007669"/>
    <property type="project" value="InterPro"/>
</dbReference>
<dbReference type="InterPro" id="IPR017871">
    <property type="entry name" value="ABC_transporter-like_CS"/>
</dbReference>
<name>A0A7R9Y0R4_MICPS</name>
<evidence type="ECO:0000256" key="4">
    <source>
        <dbReference type="ARBA" id="ARBA00022741"/>
    </source>
</evidence>
<dbReference type="GO" id="GO:0015910">
    <property type="term" value="P:long-chain fatty acid import into peroxisome"/>
    <property type="evidence" value="ECO:0007669"/>
    <property type="project" value="TreeGrafter"/>
</dbReference>
<dbReference type="InterPro" id="IPR011527">
    <property type="entry name" value="ABC1_TM_dom"/>
</dbReference>
<dbReference type="EMBL" id="HBDY01008364">
    <property type="protein sequence ID" value="CAD8238461.1"/>
    <property type="molecule type" value="Transcribed_RNA"/>
</dbReference>
<feature type="compositionally biased region" description="Basic residues" evidence="8">
    <location>
        <begin position="117"/>
        <end position="126"/>
    </location>
</feature>
<dbReference type="CDD" id="cd03223">
    <property type="entry name" value="ABCD_peroxisomal_ALDP"/>
    <property type="match status" value="1"/>
</dbReference>
<dbReference type="InterPro" id="IPR050835">
    <property type="entry name" value="ABC_transporter_sub-D"/>
</dbReference>
<dbReference type="GO" id="GO:0007031">
    <property type="term" value="P:peroxisome organization"/>
    <property type="evidence" value="ECO:0007669"/>
    <property type="project" value="TreeGrafter"/>
</dbReference>
<keyword evidence="4" id="KW-0547">Nucleotide-binding</keyword>
<keyword evidence="2" id="KW-0813">Transport</keyword>
<dbReference type="PANTHER" id="PTHR11384:SF67">
    <property type="entry name" value="ATP-BINDING CASSETTE SUB-FAMILY D MEMBER 1"/>
    <property type="match status" value="1"/>
</dbReference>
<dbReference type="GO" id="GO:0006635">
    <property type="term" value="P:fatty acid beta-oxidation"/>
    <property type="evidence" value="ECO:0007669"/>
    <property type="project" value="TreeGrafter"/>
</dbReference>
<comment type="similarity">
    <text evidence="1">Belongs to the ABC transporter superfamily. ABCD family. Peroxisomal fatty acyl CoA transporter (TC 3.A.1.203) subfamily.</text>
</comment>
<accession>A0A7R9Y0R4</accession>
<evidence type="ECO:0000256" key="7">
    <source>
        <dbReference type="ARBA" id="ARBA00023136"/>
    </source>
</evidence>
<dbReference type="PROSITE" id="PS50893">
    <property type="entry name" value="ABC_TRANSPORTER_2"/>
    <property type="match status" value="1"/>
</dbReference>